<reference evidence="3" key="1">
    <citation type="submission" date="2022-11" db="UniProtKB">
        <authorList>
            <consortium name="WormBaseParasite"/>
        </authorList>
    </citation>
    <scope>IDENTIFICATION</scope>
</reference>
<dbReference type="WBParaSite" id="sdigi.contig527.g8833.t1">
    <property type="protein sequence ID" value="sdigi.contig527.g8833.t1"/>
    <property type="gene ID" value="sdigi.contig527.g8833"/>
</dbReference>
<dbReference type="PANTHER" id="PTHR15000:SF1">
    <property type="entry name" value="ERYTHROID DIFFERENTIATION-RELATED FACTOR 1"/>
    <property type="match status" value="1"/>
</dbReference>
<dbReference type="Pfam" id="PF23723">
    <property type="entry name" value="TPR_EDRF1"/>
    <property type="match status" value="1"/>
</dbReference>
<evidence type="ECO:0000259" key="1">
    <source>
        <dbReference type="Pfam" id="PF23723"/>
    </source>
</evidence>
<organism evidence="2 3">
    <name type="scientific">Setaria digitata</name>
    <dbReference type="NCBI Taxonomy" id="48799"/>
    <lineage>
        <taxon>Eukaryota</taxon>
        <taxon>Metazoa</taxon>
        <taxon>Ecdysozoa</taxon>
        <taxon>Nematoda</taxon>
        <taxon>Chromadorea</taxon>
        <taxon>Rhabditida</taxon>
        <taxon>Spirurina</taxon>
        <taxon>Spiruromorpha</taxon>
        <taxon>Filarioidea</taxon>
        <taxon>Setariidae</taxon>
        <taxon>Setaria</taxon>
    </lineage>
</organism>
<dbReference type="InterPro" id="IPR056583">
    <property type="entry name" value="EDRF1_TPR"/>
</dbReference>
<dbReference type="Proteomes" id="UP000887581">
    <property type="component" value="Unplaced"/>
</dbReference>
<proteinExistence type="predicted"/>
<evidence type="ECO:0000313" key="2">
    <source>
        <dbReference type="Proteomes" id="UP000887581"/>
    </source>
</evidence>
<evidence type="ECO:0000313" key="3">
    <source>
        <dbReference type="WBParaSite" id="sdigi.contig527.g8833.t1"/>
    </source>
</evidence>
<dbReference type="GO" id="GO:0045893">
    <property type="term" value="P:positive regulation of DNA-templated transcription"/>
    <property type="evidence" value="ECO:0007669"/>
    <property type="project" value="TreeGrafter"/>
</dbReference>
<accession>A0A915Q0F1</accession>
<sequence>MPFVELLAISERATTVALAMGKKIAPMSLFPPTANAILYPEQLARRLGNLKNILAVHHIERLKGFVQRTAQKGAKLFTDKETMRQYIAMDIDALETANGTYCKGLNSMEPEELVEGTVKAGKNLLLQGISLFASVDDRINEAFLLSNIGQLYRLQLHCQMYFTDFSLPYDPEKEKNYVLEAVEYYQRALTTITDFRSTQFPLFESISKDLAGIYLTYAIRLQDNVQPGIMENHLQKIAVEIREFLARAQSAYTLIRDSSKCSAKMHYIADRSIIEIMFRFGKLSQRSAQQCGTIGVSRKLKDYERQAVEHYSTCFNYVMEKITKTAAAKSLKKQTRICLRECMTALRAVLESNRCSDISVRVNTTDARIRHSRRSLAAFFVSTQPLMRHLHASLSASEEERKEFFEDASLIDLNSYRETVCLYVQYARNIVKDTLQCLMTSKNSKVLNLWKNIYRLLLQIQTTGESYNLPQSLLQLSDCAKHINGYFEKSEL</sequence>
<protein>
    <submittedName>
        <fullName evidence="3">KIF-binding protein</fullName>
    </submittedName>
</protein>
<feature type="domain" description="EDRF1 TPR repeats region" evidence="1">
    <location>
        <begin position="121"/>
        <end position="243"/>
    </location>
</feature>
<name>A0A915Q0F1_9BILA</name>
<dbReference type="PANTHER" id="PTHR15000">
    <property type="entry name" value="ERYTHROID DIFFERENTIATION-RELATED FACTOR 1"/>
    <property type="match status" value="1"/>
</dbReference>
<keyword evidence="2" id="KW-1185">Reference proteome</keyword>
<dbReference type="AlphaFoldDB" id="A0A915Q0F1"/>